<protein>
    <submittedName>
        <fullName evidence="2">Uncharacterized protein</fullName>
    </submittedName>
</protein>
<dbReference type="Proteomes" id="UP000673691">
    <property type="component" value="Unassembled WGS sequence"/>
</dbReference>
<dbReference type="EMBL" id="JAEFCI010008347">
    <property type="protein sequence ID" value="KAG5458519.1"/>
    <property type="molecule type" value="Genomic_DNA"/>
</dbReference>
<gene>
    <name evidence="2" type="ORF">BJ554DRAFT_1234</name>
</gene>
<feature type="coiled-coil region" evidence="1">
    <location>
        <begin position="59"/>
        <end position="93"/>
    </location>
</feature>
<dbReference type="AlphaFoldDB" id="A0A8H7ZSD1"/>
<name>A0A8H7ZSD1_9FUNG</name>
<accession>A0A8H7ZSD1</accession>
<keyword evidence="3" id="KW-1185">Reference proteome</keyword>
<evidence type="ECO:0000256" key="1">
    <source>
        <dbReference type="SAM" id="Coils"/>
    </source>
</evidence>
<proteinExistence type="predicted"/>
<sequence length="130" mass="15027">MFTRKVPVGSATQPSNAARSLQREYSDMFQALINQQYERVYIRTKIQKLISEGQDVDKVIRQRDRAVLLEERAVELKREEEYLIERAKSEEKEFILRLVEGILRKVNGKAPGKSAFYCNELASSTPKSAF</sequence>
<comment type="caution">
    <text evidence="2">The sequence shown here is derived from an EMBL/GenBank/DDBJ whole genome shotgun (WGS) entry which is preliminary data.</text>
</comment>
<organism evidence="2 3">
    <name type="scientific">Olpidium bornovanus</name>
    <dbReference type="NCBI Taxonomy" id="278681"/>
    <lineage>
        <taxon>Eukaryota</taxon>
        <taxon>Fungi</taxon>
        <taxon>Fungi incertae sedis</taxon>
        <taxon>Olpidiomycota</taxon>
        <taxon>Olpidiomycotina</taxon>
        <taxon>Olpidiomycetes</taxon>
        <taxon>Olpidiales</taxon>
        <taxon>Olpidiaceae</taxon>
        <taxon>Olpidium</taxon>
    </lineage>
</organism>
<evidence type="ECO:0000313" key="2">
    <source>
        <dbReference type="EMBL" id="KAG5458519.1"/>
    </source>
</evidence>
<reference evidence="2 3" key="1">
    <citation type="journal article" name="Sci. Rep.">
        <title>Genome-scale phylogenetic analyses confirm Olpidium as the closest living zoosporic fungus to the non-flagellated, terrestrial fungi.</title>
        <authorList>
            <person name="Chang Y."/>
            <person name="Rochon D."/>
            <person name="Sekimoto S."/>
            <person name="Wang Y."/>
            <person name="Chovatia M."/>
            <person name="Sandor L."/>
            <person name="Salamov A."/>
            <person name="Grigoriev I.V."/>
            <person name="Stajich J.E."/>
            <person name="Spatafora J.W."/>
        </authorList>
    </citation>
    <scope>NUCLEOTIDE SEQUENCE [LARGE SCALE GENOMIC DNA]</scope>
    <source>
        <strain evidence="2">S191</strain>
    </source>
</reference>
<keyword evidence="1" id="KW-0175">Coiled coil</keyword>
<evidence type="ECO:0000313" key="3">
    <source>
        <dbReference type="Proteomes" id="UP000673691"/>
    </source>
</evidence>